<keyword evidence="2" id="KW-1185">Reference proteome</keyword>
<dbReference type="WBParaSite" id="SSLN_0001647301-mRNA-1">
    <property type="protein sequence ID" value="SSLN_0001647301-mRNA-1"/>
    <property type="gene ID" value="SSLN_0001647301"/>
</dbReference>
<gene>
    <name evidence="1" type="ORF">SSLN_LOCUS15870</name>
</gene>
<protein>
    <submittedName>
        <fullName evidence="3">Reverse transcriptase domain-containing protein</fullName>
    </submittedName>
</protein>
<proteinExistence type="predicted"/>
<name>A0A183THC2_SCHSO</name>
<evidence type="ECO:0000313" key="2">
    <source>
        <dbReference type="Proteomes" id="UP000275846"/>
    </source>
</evidence>
<organism evidence="3">
    <name type="scientific">Schistocephalus solidus</name>
    <name type="common">Tapeworm</name>
    <dbReference type="NCBI Taxonomy" id="70667"/>
    <lineage>
        <taxon>Eukaryota</taxon>
        <taxon>Metazoa</taxon>
        <taxon>Spiralia</taxon>
        <taxon>Lophotrochozoa</taxon>
        <taxon>Platyhelminthes</taxon>
        <taxon>Cestoda</taxon>
        <taxon>Eucestoda</taxon>
        <taxon>Diphyllobothriidea</taxon>
        <taxon>Diphyllobothriidae</taxon>
        <taxon>Schistocephalus</taxon>
    </lineage>
</organism>
<evidence type="ECO:0000313" key="3">
    <source>
        <dbReference type="WBParaSite" id="SSLN_0001647301-mRNA-1"/>
    </source>
</evidence>
<dbReference type="EMBL" id="UYSU01040393">
    <property type="protein sequence ID" value="VDM02256.1"/>
    <property type="molecule type" value="Genomic_DNA"/>
</dbReference>
<reference evidence="1 2" key="2">
    <citation type="submission" date="2018-11" db="EMBL/GenBank/DDBJ databases">
        <authorList>
            <consortium name="Pathogen Informatics"/>
        </authorList>
    </citation>
    <scope>NUCLEOTIDE SEQUENCE [LARGE SCALE GENOMIC DNA]</scope>
    <source>
        <strain evidence="1 2">NST_G2</strain>
    </source>
</reference>
<dbReference type="OrthoDB" id="425014at2759"/>
<evidence type="ECO:0000313" key="1">
    <source>
        <dbReference type="EMBL" id="VDM02256.1"/>
    </source>
</evidence>
<dbReference type="Proteomes" id="UP000275846">
    <property type="component" value="Unassembled WGS sequence"/>
</dbReference>
<accession>A0A183THC2</accession>
<dbReference type="AlphaFoldDB" id="A0A183THC2"/>
<reference evidence="3" key="1">
    <citation type="submission" date="2016-06" db="UniProtKB">
        <authorList>
            <consortium name="WormBaseParasite"/>
        </authorList>
    </citation>
    <scope>IDENTIFICATION</scope>
</reference>
<sequence>MLMVAYRDEQPGLRIAYRSDGHLLNSRLIFSAMLMVAYRDEQPGLRIAYRSDGHLLNSRCMQGATRVSTATVHDLLFADDCALNIVTEEDI</sequence>